<evidence type="ECO:0000313" key="2">
    <source>
        <dbReference type="Proteomes" id="UP000281028"/>
    </source>
</evidence>
<dbReference type="InterPro" id="IPR058238">
    <property type="entry name" value="Lant_leader_dom"/>
</dbReference>
<sequence>MKKKKLHLGRKLFLNKEHVSTLTPENAGLIQGGGTNDINCWTSLDTTPCRPCPLTYNCQTIRYCPEPLTRVTIGNPCCSISA</sequence>
<gene>
    <name evidence="1" type="ORF">ECE50_018415</name>
</gene>
<dbReference type="Proteomes" id="UP000281028">
    <property type="component" value="Unassembled WGS sequence"/>
</dbReference>
<dbReference type="NCBIfam" id="NF038153">
    <property type="entry name" value="lant_leader_L1a"/>
    <property type="match status" value="1"/>
</dbReference>
<keyword evidence="2" id="KW-1185">Reference proteome</keyword>
<dbReference type="RefSeq" id="WP_127040828.1">
    <property type="nucleotide sequence ID" value="NZ_JAABOK010000012.1"/>
</dbReference>
<accession>A0A433WGI9</accession>
<proteinExistence type="predicted"/>
<evidence type="ECO:0000313" key="1">
    <source>
        <dbReference type="EMBL" id="NSL88823.1"/>
    </source>
</evidence>
<organism evidence="1 2">
    <name type="scientific">Chitinophaga solisilvae</name>
    <dbReference type="NCBI Taxonomy" id="1233460"/>
    <lineage>
        <taxon>Bacteria</taxon>
        <taxon>Pseudomonadati</taxon>
        <taxon>Bacteroidota</taxon>
        <taxon>Chitinophagia</taxon>
        <taxon>Chitinophagales</taxon>
        <taxon>Chitinophagaceae</taxon>
        <taxon>Chitinophaga</taxon>
    </lineage>
</organism>
<comment type="caution">
    <text evidence="1">The sequence shown here is derived from an EMBL/GenBank/DDBJ whole genome shotgun (WGS) entry which is preliminary data.</text>
</comment>
<dbReference type="EMBL" id="RIAR02000001">
    <property type="protein sequence ID" value="NSL88823.1"/>
    <property type="molecule type" value="Genomic_DNA"/>
</dbReference>
<dbReference type="AlphaFoldDB" id="A0A433WGI9"/>
<protein>
    <submittedName>
        <fullName evidence="1">Uncharacterized protein</fullName>
    </submittedName>
</protein>
<reference evidence="1" key="1">
    <citation type="submission" date="2020-05" db="EMBL/GenBank/DDBJ databases">
        <title>Chitinophaga laudate sp. nov., isolated from a tropical peat swamp.</title>
        <authorList>
            <person name="Goh C.B.S."/>
            <person name="Lee M.S."/>
            <person name="Parimannan S."/>
            <person name="Pasbakhsh P."/>
            <person name="Yule C.M."/>
            <person name="Rajandas H."/>
            <person name="Loke S."/>
            <person name="Croft L."/>
            <person name="Tan J.B.L."/>
        </authorList>
    </citation>
    <scope>NUCLEOTIDE SEQUENCE</scope>
    <source>
        <strain evidence="1">Mgbs1</strain>
    </source>
</reference>
<name>A0A433WGI9_9BACT</name>